<evidence type="ECO:0008006" key="3">
    <source>
        <dbReference type="Google" id="ProtNLM"/>
    </source>
</evidence>
<dbReference type="EMBL" id="WFLM01000001">
    <property type="protein sequence ID" value="KAB8040811.1"/>
    <property type="molecule type" value="Genomic_DNA"/>
</dbReference>
<dbReference type="Pfam" id="PF05721">
    <property type="entry name" value="PhyH"/>
    <property type="match status" value="1"/>
</dbReference>
<accession>A0A6N6VWX0</accession>
<dbReference type="SUPFAM" id="SSF51197">
    <property type="entry name" value="Clavaminate synthase-like"/>
    <property type="match status" value="1"/>
</dbReference>
<evidence type="ECO:0000313" key="2">
    <source>
        <dbReference type="Proteomes" id="UP000437748"/>
    </source>
</evidence>
<organism evidence="1 2">
    <name type="scientific">Silvanigrella paludirubra</name>
    <dbReference type="NCBI Taxonomy" id="2499159"/>
    <lineage>
        <taxon>Bacteria</taxon>
        <taxon>Pseudomonadati</taxon>
        <taxon>Bdellovibrionota</taxon>
        <taxon>Oligoflexia</taxon>
        <taxon>Silvanigrellales</taxon>
        <taxon>Silvanigrellaceae</taxon>
        <taxon>Silvanigrella</taxon>
    </lineage>
</organism>
<dbReference type="RefSeq" id="WP_153418328.1">
    <property type="nucleotide sequence ID" value="NZ_WFLM01000001.1"/>
</dbReference>
<evidence type="ECO:0000313" key="1">
    <source>
        <dbReference type="EMBL" id="KAB8040811.1"/>
    </source>
</evidence>
<dbReference type="OrthoDB" id="9796766at2"/>
<protein>
    <recommendedName>
        <fullName evidence="3">Phytanoyl-CoA dioxygenase</fullName>
    </recommendedName>
</protein>
<dbReference type="InterPro" id="IPR008775">
    <property type="entry name" value="Phytyl_CoA_dOase-like"/>
</dbReference>
<dbReference type="Proteomes" id="UP000437748">
    <property type="component" value="Unassembled WGS sequence"/>
</dbReference>
<dbReference type="PANTHER" id="PTHR37563">
    <property type="entry name" value="PHYTANOYL-COA DIOXYGENASE FAMILY PROTEIN (AFU_ORTHOLOGUE AFUA_2G03330)"/>
    <property type="match status" value="1"/>
</dbReference>
<gene>
    <name evidence="1" type="ORF">GCL60_02465</name>
</gene>
<name>A0A6N6VWX0_9BACT</name>
<dbReference type="InterPro" id="IPR051961">
    <property type="entry name" value="Fungal_Metabolite_Diox"/>
</dbReference>
<sequence length="250" mass="28881">MNLDLYSKQLDKDGIVVIPNVFTLAQLKNFNDAATEKFNEVKKIVSQCSGKEKEYITAYDKIYYNKKLHYDAPDGTNIIELAKGRYDFSLNTSNGIFSSNEFLNPEPVGTLIKLKLKSQYSQHAGGVPAVPNSDNGPWHRDIYPFFDNSEDINRNYDDSIEIKLMPPFYFTLLIPLEKMMPNNGSTEFILSSHKSSYEESKNLPRFQTEVDAGSVILFDGRIFHRGRENQSIEPRMVLYQVFHKNWYNDY</sequence>
<dbReference type="GO" id="GO:0016706">
    <property type="term" value="F:2-oxoglutarate-dependent dioxygenase activity"/>
    <property type="evidence" value="ECO:0007669"/>
    <property type="project" value="UniProtKB-ARBA"/>
</dbReference>
<comment type="caution">
    <text evidence="1">The sequence shown here is derived from an EMBL/GenBank/DDBJ whole genome shotgun (WGS) entry which is preliminary data.</text>
</comment>
<dbReference type="AlphaFoldDB" id="A0A6N6VWX0"/>
<proteinExistence type="predicted"/>
<reference evidence="1 2" key="1">
    <citation type="submission" date="2019-10" db="EMBL/GenBank/DDBJ databases">
        <title>New species of Slilvanegrellaceae.</title>
        <authorList>
            <person name="Pitt A."/>
            <person name="Hahn M.W."/>
        </authorList>
    </citation>
    <scope>NUCLEOTIDE SEQUENCE [LARGE SCALE GENOMIC DNA]</scope>
    <source>
        <strain evidence="1 2">SP-Ram-0.45-NSY-1</strain>
    </source>
</reference>
<dbReference type="Gene3D" id="2.60.120.620">
    <property type="entry name" value="q2cbj1_9rhob like domain"/>
    <property type="match status" value="1"/>
</dbReference>
<keyword evidence="2" id="KW-1185">Reference proteome</keyword>
<dbReference type="PANTHER" id="PTHR37563:SF2">
    <property type="entry name" value="PHYTANOYL-COA DIOXYGENASE FAMILY PROTEIN (AFU_ORTHOLOGUE AFUA_2G03330)"/>
    <property type="match status" value="1"/>
</dbReference>